<evidence type="ECO:0000313" key="4">
    <source>
        <dbReference type="Proteomes" id="UP000286931"/>
    </source>
</evidence>
<dbReference type="SMART" id="SM00065">
    <property type="entry name" value="GAF"/>
    <property type="match status" value="1"/>
</dbReference>
<feature type="compositionally biased region" description="Low complexity" evidence="1">
    <location>
        <begin position="26"/>
        <end position="40"/>
    </location>
</feature>
<dbReference type="GO" id="GO:0005886">
    <property type="term" value="C:plasma membrane"/>
    <property type="evidence" value="ECO:0007669"/>
    <property type="project" value="TreeGrafter"/>
</dbReference>
<keyword evidence="4" id="KW-1185">Reference proteome</keyword>
<dbReference type="GO" id="GO:1902201">
    <property type="term" value="P:negative regulation of bacterial-type flagellum-dependent cell motility"/>
    <property type="evidence" value="ECO:0007669"/>
    <property type="project" value="TreeGrafter"/>
</dbReference>
<dbReference type="AlphaFoldDB" id="A0A401YLD4"/>
<dbReference type="Proteomes" id="UP000286931">
    <property type="component" value="Unassembled WGS sequence"/>
</dbReference>
<reference evidence="3 4" key="1">
    <citation type="submission" date="2018-12" db="EMBL/GenBank/DDBJ databases">
        <title>Draft genome sequence of Embleya hyalina NBRC 13850T.</title>
        <authorList>
            <person name="Komaki H."/>
            <person name="Hosoyama A."/>
            <person name="Kimura A."/>
            <person name="Ichikawa N."/>
            <person name="Tamura T."/>
        </authorList>
    </citation>
    <scope>NUCLEOTIDE SEQUENCE [LARGE SCALE GENOMIC DNA]</scope>
    <source>
        <strain evidence="3 4">NBRC 13850</strain>
    </source>
</reference>
<feature type="domain" description="GGDEF" evidence="2">
    <location>
        <begin position="277"/>
        <end position="408"/>
    </location>
</feature>
<dbReference type="SUPFAM" id="SSF55781">
    <property type="entry name" value="GAF domain-like"/>
    <property type="match status" value="1"/>
</dbReference>
<dbReference type="Gene3D" id="3.30.450.40">
    <property type="match status" value="1"/>
</dbReference>
<dbReference type="GO" id="GO:0052621">
    <property type="term" value="F:diguanylate cyclase activity"/>
    <property type="evidence" value="ECO:0007669"/>
    <property type="project" value="TreeGrafter"/>
</dbReference>
<dbReference type="PANTHER" id="PTHR45138">
    <property type="entry name" value="REGULATORY COMPONENTS OF SENSORY TRANSDUCTION SYSTEM"/>
    <property type="match status" value="1"/>
</dbReference>
<organism evidence="3 4">
    <name type="scientific">Embleya hyalina</name>
    <dbReference type="NCBI Taxonomy" id="516124"/>
    <lineage>
        <taxon>Bacteria</taxon>
        <taxon>Bacillati</taxon>
        <taxon>Actinomycetota</taxon>
        <taxon>Actinomycetes</taxon>
        <taxon>Kitasatosporales</taxon>
        <taxon>Streptomycetaceae</taxon>
        <taxon>Embleya</taxon>
    </lineage>
</organism>
<dbReference type="SUPFAM" id="SSF55073">
    <property type="entry name" value="Nucleotide cyclase"/>
    <property type="match status" value="1"/>
</dbReference>
<proteinExistence type="predicted"/>
<comment type="caution">
    <text evidence="3">The sequence shown here is derived from an EMBL/GenBank/DDBJ whole genome shotgun (WGS) entry which is preliminary data.</text>
</comment>
<evidence type="ECO:0000313" key="3">
    <source>
        <dbReference type="EMBL" id="GCD95339.1"/>
    </source>
</evidence>
<dbReference type="NCBIfam" id="TIGR00254">
    <property type="entry name" value="GGDEF"/>
    <property type="match status" value="1"/>
</dbReference>
<dbReference type="Pfam" id="PF00990">
    <property type="entry name" value="GGDEF"/>
    <property type="match status" value="1"/>
</dbReference>
<protein>
    <submittedName>
        <fullName evidence="3">Sensor domain-containing diguanylate cyclase</fullName>
    </submittedName>
</protein>
<dbReference type="InterPro" id="IPR003018">
    <property type="entry name" value="GAF"/>
</dbReference>
<dbReference type="PANTHER" id="PTHR45138:SF24">
    <property type="entry name" value="DIGUANYLATE CYCLASE DGCC-RELATED"/>
    <property type="match status" value="1"/>
</dbReference>
<feature type="region of interest" description="Disordered" evidence="1">
    <location>
        <begin position="24"/>
        <end position="57"/>
    </location>
</feature>
<dbReference type="InterPro" id="IPR029016">
    <property type="entry name" value="GAF-like_dom_sf"/>
</dbReference>
<sequence length="623" mass="66323">MTRVHVAVNRAIYDISSGLGTGGLGVRTVASRPDSSTPGTDGSGGPADHLPGMPGDTCPEPAALVEGPDAARRLHAIIHLAKTLATTHHFSEVVRVSAAQARLAMGAAHASISVWERDTGRLRVLVNDGELAEGEEPLPAAETYPVTDFPDIIESEGWPTTWSRCVDDPEHTRDPERVAAMLRRGRHDCMVAPIMVEGRVWGELYLARRADQPRFEPVDAEFAGVLAAQISAGLAQAEHFERIEKLAFTDPLTGLANRRAIDARLDEAMARHYRDGVVVSLIVCDVNGLKRLNDERGHDVGDRLLERFADQLSACGAMLPGAIAARLGGDEFCVLVEGYPPDDVVAVAEELCRRALRMHDGEGVACGVASTGDPVGPVTSADRLFRLADAAQYRAKGSRSTRPVVAGRGQQPDLTLSLAREAQDEAEAEGPGPHRDRRRFRGALHNAEPGRLLAAVLAVLDEREPKSVHRADTLGRLEIVADTFARMLDGVAWWVSYLPPGGRVLRTVRYSIHRLTGVQSESGPRHDAVTAEYDLAHYPATADAVQGGGFVAELGDPGTDPAEEDLLLVGGYKAMVAAGGSNAAGGWLVEIYADDLSLSVTGLAPVLRALVAVALTGGASLPD</sequence>
<dbReference type="InterPro" id="IPR000160">
    <property type="entry name" value="GGDEF_dom"/>
</dbReference>
<dbReference type="InterPro" id="IPR029787">
    <property type="entry name" value="Nucleotide_cyclase"/>
</dbReference>
<dbReference type="EMBL" id="BIFH01000017">
    <property type="protein sequence ID" value="GCD95339.1"/>
    <property type="molecule type" value="Genomic_DNA"/>
</dbReference>
<dbReference type="InterPro" id="IPR050469">
    <property type="entry name" value="Diguanylate_Cyclase"/>
</dbReference>
<accession>A0A401YLD4</accession>
<evidence type="ECO:0000259" key="2">
    <source>
        <dbReference type="PROSITE" id="PS50887"/>
    </source>
</evidence>
<dbReference type="GO" id="GO:0043709">
    <property type="term" value="P:cell adhesion involved in single-species biofilm formation"/>
    <property type="evidence" value="ECO:0007669"/>
    <property type="project" value="TreeGrafter"/>
</dbReference>
<evidence type="ECO:0000256" key="1">
    <source>
        <dbReference type="SAM" id="MobiDB-lite"/>
    </source>
</evidence>
<gene>
    <name evidence="3" type="ORF">EHYA_03011</name>
</gene>
<dbReference type="Gene3D" id="3.30.70.270">
    <property type="match status" value="1"/>
</dbReference>
<dbReference type="CDD" id="cd01949">
    <property type="entry name" value="GGDEF"/>
    <property type="match status" value="1"/>
</dbReference>
<dbReference type="InterPro" id="IPR043128">
    <property type="entry name" value="Rev_trsase/Diguanyl_cyclase"/>
</dbReference>
<name>A0A401YLD4_9ACTN</name>
<dbReference type="PROSITE" id="PS50887">
    <property type="entry name" value="GGDEF"/>
    <property type="match status" value="1"/>
</dbReference>
<dbReference type="SMART" id="SM00267">
    <property type="entry name" value="GGDEF"/>
    <property type="match status" value="1"/>
</dbReference>
<dbReference type="Pfam" id="PF01590">
    <property type="entry name" value="GAF"/>
    <property type="match status" value="1"/>
</dbReference>